<feature type="transmembrane region" description="Helical" evidence="9">
    <location>
        <begin position="380"/>
        <end position="399"/>
    </location>
</feature>
<name>A0A5J6Z910_9CORY</name>
<keyword evidence="11" id="KW-1185">Reference proteome</keyword>
<dbReference type="InterPro" id="IPR004685">
    <property type="entry name" value="Brnchd-chn_aa_trnsp_Livcs"/>
</dbReference>
<keyword evidence="3" id="KW-0813">Transport</keyword>
<keyword evidence="4" id="KW-1003">Cell membrane</keyword>
<dbReference type="PANTHER" id="PTHR30588:SF0">
    <property type="entry name" value="BRANCHED-CHAIN AMINO ACID PERMEASE BRNQ"/>
    <property type="match status" value="1"/>
</dbReference>
<feature type="transmembrane region" description="Helical" evidence="9">
    <location>
        <begin position="128"/>
        <end position="148"/>
    </location>
</feature>
<comment type="similarity">
    <text evidence="2">Belongs to the branched chain amino acid transporter family.</text>
</comment>
<comment type="subcellular location">
    <subcellularLocation>
        <location evidence="1">Cell membrane</location>
        <topology evidence="1">Multi-pass membrane protein</topology>
    </subcellularLocation>
</comment>
<dbReference type="KEGG" id="cuo:CUROG_01845"/>
<dbReference type="Proteomes" id="UP000326711">
    <property type="component" value="Chromosome"/>
</dbReference>
<keyword evidence="7 9" id="KW-1133">Transmembrane helix</keyword>
<keyword evidence="6" id="KW-0029">Amino-acid transport</keyword>
<evidence type="ECO:0000313" key="11">
    <source>
        <dbReference type="Proteomes" id="UP000326711"/>
    </source>
</evidence>
<dbReference type="GO" id="GO:0015190">
    <property type="term" value="F:L-leucine transmembrane transporter activity"/>
    <property type="evidence" value="ECO:0007669"/>
    <property type="project" value="TreeGrafter"/>
</dbReference>
<evidence type="ECO:0000256" key="7">
    <source>
        <dbReference type="ARBA" id="ARBA00022989"/>
    </source>
</evidence>
<keyword evidence="8 9" id="KW-0472">Membrane</keyword>
<feature type="transmembrane region" description="Helical" evidence="9">
    <location>
        <begin position="289"/>
        <end position="314"/>
    </location>
</feature>
<dbReference type="RefSeq" id="WP_201738913.1">
    <property type="nucleotide sequence ID" value="NZ_CP045032.1"/>
</dbReference>
<dbReference type="GO" id="GO:0005304">
    <property type="term" value="F:L-valine transmembrane transporter activity"/>
    <property type="evidence" value="ECO:0007669"/>
    <property type="project" value="TreeGrafter"/>
</dbReference>
<evidence type="ECO:0000256" key="3">
    <source>
        <dbReference type="ARBA" id="ARBA00022448"/>
    </source>
</evidence>
<feature type="transmembrane region" description="Helical" evidence="9">
    <location>
        <begin position="85"/>
        <end position="108"/>
    </location>
</feature>
<proteinExistence type="inferred from homology"/>
<sequence length="468" mass="48773">MATSSASTSKPKTPVATVLAVGLMLFSMFFGAGNLIFPPMLGVESGDSFVPAMAGFLLTGVLFPVITVIAVAISGSGVRDLASRAGTVFGVVFSVVTYLSIGSFYAMPRAAAIGYELGIESTFGLSGGWWRLVCTTVFFGIAFAIVMFPGQVADALGKVLTPILLILLGVLAFVAIRSLDNPPAPTAEKYQSNPLVAGILEGYFTMDSIAALAFAIIVVSSFGSQGLTRHRHVVKMTAISASVAGIFLLAVYVALGVMGTLMPNKSSHADGAAILSTASKMTLGTTGDMVFSGVVLLACLTTAVGLIAASASFFNELLPGISYRTWAVIFTLIGLGVSNLGLERILGFSGPVIGLIYPAAIALIAVSLVHLFVRNHHIPLTYRTAVTVALVFSTIDLLVNSGVLPESTADSLAWIPLFADGLGWLVPTLIVAAIAFAIDMNRDKRRAEPLISGEIDESLQSDVNTPND</sequence>
<dbReference type="AlphaFoldDB" id="A0A5J6Z910"/>
<feature type="transmembrane region" description="Helical" evidence="9">
    <location>
        <begin position="49"/>
        <end position="73"/>
    </location>
</feature>
<feature type="transmembrane region" description="Helical" evidence="9">
    <location>
        <begin position="233"/>
        <end position="255"/>
    </location>
</feature>
<organism evidence="10 11">
    <name type="scientific">Corynebacterium urogenitale</name>
    <dbReference type="NCBI Taxonomy" id="2487892"/>
    <lineage>
        <taxon>Bacteria</taxon>
        <taxon>Bacillati</taxon>
        <taxon>Actinomycetota</taxon>
        <taxon>Actinomycetes</taxon>
        <taxon>Mycobacteriales</taxon>
        <taxon>Corynebacteriaceae</taxon>
        <taxon>Corynebacterium</taxon>
    </lineage>
</organism>
<gene>
    <name evidence="10" type="primary">brnQ</name>
    <name evidence="10" type="ORF">CUROG_01845</name>
</gene>
<feature type="transmembrane region" description="Helical" evidence="9">
    <location>
        <begin position="196"/>
        <end position="221"/>
    </location>
</feature>
<reference evidence="11" key="1">
    <citation type="submission" date="2019-10" db="EMBL/GenBank/DDBJ databases">
        <title>Complete genome sequence of Corynebacterium urogenitalis DSM 108747, isolated from the genital tract of a cow.</title>
        <authorList>
            <person name="Ruckert C."/>
            <person name="Ballas P."/>
            <person name="Wagener K."/>
            <person name="Drillich M."/>
            <person name="Kaempfer P."/>
            <person name="Busse H.-J."/>
            <person name="Ehling-Schulz M."/>
        </authorList>
    </citation>
    <scope>NUCLEOTIDE SEQUENCE [LARGE SCALE GENOMIC DNA]</scope>
    <source>
        <strain evidence="11">LMM 1652</strain>
    </source>
</reference>
<evidence type="ECO:0000256" key="6">
    <source>
        <dbReference type="ARBA" id="ARBA00022970"/>
    </source>
</evidence>
<feature type="transmembrane region" description="Helical" evidence="9">
    <location>
        <begin position="155"/>
        <end position="176"/>
    </location>
</feature>
<dbReference type="GO" id="GO:0015188">
    <property type="term" value="F:L-isoleucine transmembrane transporter activity"/>
    <property type="evidence" value="ECO:0007669"/>
    <property type="project" value="TreeGrafter"/>
</dbReference>
<dbReference type="GO" id="GO:0015818">
    <property type="term" value="P:isoleucine transport"/>
    <property type="evidence" value="ECO:0007669"/>
    <property type="project" value="TreeGrafter"/>
</dbReference>
<keyword evidence="5 9" id="KW-0812">Transmembrane</keyword>
<dbReference type="EMBL" id="CP045032">
    <property type="protein sequence ID" value="QFQ01769.1"/>
    <property type="molecule type" value="Genomic_DNA"/>
</dbReference>
<feature type="transmembrane region" description="Helical" evidence="9">
    <location>
        <begin position="326"/>
        <end position="346"/>
    </location>
</feature>
<protein>
    <submittedName>
        <fullName evidence="10">Branched-chain amino acid transport system 2 carrier protein</fullName>
    </submittedName>
</protein>
<evidence type="ECO:0000256" key="5">
    <source>
        <dbReference type="ARBA" id="ARBA00022692"/>
    </source>
</evidence>
<dbReference type="Pfam" id="PF05525">
    <property type="entry name" value="Branch_AA_trans"/>
    <property type="match status" value="1"/>
</dbReference>
<evidence type="ECO:0000256" key="1">
    <source>
        <dbReference type="ARBA" id="ARBA00004651"/>
    </source>
</evidence>
<feature type="transmembrane region" description="Helical" evidence="9">
    <location>
        <begin position="411"/>
        <end position="438"/>
    </location>
</feature>
<feature type="transmembrane region" description="Helical" evidence="9">
    <location>
        <begin position="15"/>
        <end position="37"/>
    </location>
</feature>
<dbReference type="GO" id="GO:0005886">
    <property type="term" value="C:plasma membrane"/>
    <property type="evidence" value="ECO:0007669"/>
    <property type="project" value="UniProtKB-SubCell"/>
</dbReference>
<dbReference type="NCBIfam" id="TIGR00796">
    <property type="entry name" value="livcs"/>
    <property type="match status" value="1"/>
</dbReference>
<feature type="transmembrane region" description="Helical" evidence="9">
    <location>
        <begin position="352"/>
        <end position="373"/>
    </location>
</feature>
<evidence type="ECO:0000313" key="10">
    <source>
        <dbReference type="EMBL" id="QFQ01769.1"/>
    </source>
</evidence>
<evidence type="ECO:0000256" key="9">
    <source>
        <dbReference type="SAM" id="Phobius"/>
    </source>
</evidence>
<evidence type="ECO:0000256" key="2">
    <source>
        <dbReference type="ARBA" id="ARBA00008540"/>
    </source>
</evidence>
<accession>A0A5J6Z910</accession>
<evidence type="ECO:0000256" key="4">
    <source>
        <dbReference type="ARBA" id="ARBA00022475"/>
    </source>
</evidence>
<dbReference type="GO" id="GO:0015820">
    <property type="term" value="P:L-leucine transport"/>
    <property type="evidence" value="ECO:0007669"/>
    <property type="project" value="TreeGrafter"/>
</dbReference>
<evidence type="ECO:0000256" key="8">
    <source>
        <dbReference type="ARBA" id="ARBA00023136"/>
    </source>
</evidence>
<dbReference type="PANTHER" id="PTHR30588">
    <property type="entry name" value="BRANCHED-CHAIN AMINO ACID TRANSPORT SYSTEM 2 CARRIER PROTEIN"/>
    <property type="match status" value="1"/>
</dbReference>